<evidence type="ECO:0000313" key="1">
    <source>
        <dbReference type="EMBL" id="KAG0286120.1"/>
    </source>
</evidence>
<evidence type="ECO:0000313" key="2">
    <source>
        <dbReference type="Proteomes" id="UP000823405"/>
    </source>
</evidence>
<keyword evidence="2" id="KW-1185">Reference proteome</keyword>
<dbReference type="EMBL" id="JAAAIN010003361">
    <property type="protein sequence ID" value="KAG0286120.1"/>
    <property type="molecule type" value="Genomic_DNA"/>
</dbReference>
<dbReference type="Proteomes" id="UP000823405">
    <property type="component" value="Unassembled WGS sequence"/>
</dbReference>
<name>A0A9P6QMW1_9FUNG</name>
<organism evidence="1 2">
    <name type="scientific">Linnemannia gamsii</name>
    <dbReference type="NCBI Taxonomy" id="64522"/>
    <lineage>
        <taxon>Eukaryota</taxon>
        <taxon>Fungi</taxon>
        <taxon>Fungi incertae sedis</taxon>
        <taxon>Mucoromycota</taxon>
        <taxon>Mortierellomycotina</taxon>
        <taxon>Mortierellomycetes</taxon>
        <taxon>Mortierellales</taxon>
        <taxon>Mortierellaceae</taxon>
        <taxon>Linnemannia</taxon>
    </lineage>
</organism>
<comment type="caution">
    <text evidence="1">The sequence shown here is derived from an EMBL/GenBank/DDBJ whole genome shotgun (WGS) entry which is preliminary data.</text>
</comment>
<dbReference type="AlphaFoldDB" id="A0A9P6QMW1"/>
<sequence>MLQDTLQTITAATIGLGMAAVAYQSTRLPKVLGRATWNDEKDVRDYDYVILG</sequence>
<protein>
    <submittedName>
        <fullName evidence="1">Uncharacterized protein</fullName>
    </submittedName>
</protein>
<reference evidence="1" key="1">
    <citation type="journal article" date="2020" name="Fungal Divers.">
        <title>Resolving the Mortierellaceae phylogeny through synthesis of multi-gene phylogenetics and phylogenomics.</title>
        <authorList>
            <person name="Vandepol N."/>
            <person name="Liber J."/>
            <person name="Desiro A."/>
            <person name="Na H."/>
            <person name="Kennedy M."/>
            <person name="Barry K."/>
            <person name="Grigoriev I.V."/>
            <person name="Miller A.N."/>
            <person name="O'Donnell K."/>
            <person name="Stajich J.E."/>
            <person name="Bonito G."/>
        </authorList>
    </citation>
    <scope>NUCLEOTIDE SEQUENCE</scope>
    <source>
        <strain evidence="1">NVP60</strain>
    </source>
</reference>
<gene>
    <name evidence="1" type="ORF">BGZ97_007545</name>
</gene>
<feature type="non-terminal residue" evidence="1">
    <location>
        <position position="52"/>
    </location>
</feature>
<proteinExistence type="predicted"/>
<accession>A0A9P6QMW1</accession>